<sequence length="668" mass="75818">MKKNLYIILLCFLCLSLSEIQAENRWNINPDGSITWKLREKDAHQDHIEMSGLKISAVIRYEVDEKGAFTLDRSMIWPMLRTVPNNTHASLMRRFSWNIPEMITVNGQCLRNEKVESITLKGNITVNSTYHGNGGKVALTRILFPSTNKPAFCEKYVLRNNNSHNIRVEIPQSRSVIQTLPEQGVYGSYRLVSEIKGEKTVILKPGEEVAFSAFFAGYKPDEAELAMDIDQEKEAREALIADLWDNLILETPDRTINTMFAFAKIRAAESIYETKGGLLHGPGGEAYYAAIWANDQAEYVNPFFPYLGYQTGNQSALCSFMHFARFINPEYKKLPSSIIAEGTDVWGGAGDRGDAAMVAYGAARYALARGDLEEAKQLWPLIEWCLEYNKRQLNADGVVNSDSDELEGRFPAGKANLCTSSLYYDALLSACYLGRETGINRTQLAQYKKQAEELRKNIDRYFGGEVEGFNTYQYYKENDKLRSWICIPLTVGIFDRKDETIKALFSPRLWTQDGLLTESGSQTFWDRSTLYALRGVYACGETDKATEYLKFYSGQRLLGEHVPYAIEAWPEGNQRHLSAESGLYGRIITEGLFGIRPTGLHSFTLTPHLPQDWNTMNLRNVCAFGTSFDIEVKRIKQDKIEIKVSENQKQLYKQTVRNGQAVRIHLSE</sequence>
<dbReference type="InterPro" id="IPR008928">
    <property type="entry name" value="6-hairpin_glycosidase_sf"/>
</dbReference>
<reference evidence="2 3" key="1">
    <citation type="submission" date="2015-09" db="EMBL/GenBank/DDBJ databases">
        <authorList>
            <consortium name="Pathogen Informatics"/>
        </authorList>
    </citation>
    <scope>NUCLEOTIDE SEQUENCE [LARGE SCALE GENOMIC DNA]</scope>
    <source>
        <strain evidence="2 3">2789STDY5834899</strain>
    </source>
</reference>
<evidence type="ECO:0000313" key="3">
    <source>
        <dbReference type="Proteomes" id="UP000095576"/>
    </source>
</evidence>
<gene>
    <name evidence="2" type="ORF">ERS852511_01290</name>
</gene>
<feature type="signal peptide" evidence="1">
    <location>
        <begin position="1"/>
        <end position="22"/>
    </location>
</feature>
<dbReference type="GO" id="GO:0005975">
    <property type="term" value="P:carbohydrate metabolic process"/>
    <property type="evidence" value="ECO:0007669"/>
    <property type="project" value="InterPro"/>
</dbReference>
<name>A0A174KUF3_BACT4</name>
<dbReference type="InterPro" id="IPR012341">
    <property type="entry name" value="6hp_glycosidase-like_sf"/>
</dbReference>
<dbReference type="Proteomes" id="UP000095576">
    <property type="component" value="Unassembled WGS sequence"/>
</dbReference>
<keyword evidence="1" id="KW-0732">Signal</keyword>
<evidence type="ECO:0000256" key="1">
    <source>
        <dbReference type="SAM" id="SignalP"/>
    </source>
</evidence>
<accession>A0A174KUF3</accession>
<dbReference type="SUPFAM" id="SSF48208">
    <property type="entry name" value="Six-hairpin glycosidases"/>
    <property type="match status" value="1"/>
</dbReference>
<dbReference type="RefSeq" id="WP_055299050.1">
    <property type="nucleotide sequence ID" value="NZ_CZAP01000003.1"/>
</dbReference>
<evidence type="ECO:0000313" key="2">
    <source>
        <dbReference type="EMBL" id="CUP15632.1"/>
    </source>
</evidence>
<dbReference type="EMBL" id="CZAP01000003">
    <property type="protein sequence ID" value="CUP15632.1"/>
    <property type="molecule type" value="Genomic_DNA"/>
</dbReference>
<protein>
    <submittedName>
        <fullName evidence="2">Cellobiose phosphorylase</fullName>
    </submittedName>
</protein>
<proteinExistence type="predicted"/>
<organism evidence="2 3">
    <name type="scientific">Bacteroides thetaiotaomicron</name>
    <dbReference type="NCBI Taxonomy" id="818"/>
    <lineage>
        <taxon>Bacteria</taxon>
        <taxon>Pseudomonadati</taxon>
        <taxon>Bacteroidota</taxon>
        <taxon>Bacteroidia</taxon>
        <taxon>Bacteroidales</taxon>
        <taxon>Bacteroidaceae</taxon>
        <taxon>Bacteroides</taxon>
    </lineage>
</organism>
<feature type="chain" id="PRO_5008026476" evidence="1">
    <location>
        <begin position="23"/>
        <end position="668"/>
    </location>
</feature>
<dbReference type="Gene3D" id="1.50.10.10">
    <property type="match status" value="1"/>
</dbReference>
<dbReference type="AlphaFoldDB" id="A0A174KUF3"/>